<dbReference type="PATRIC" id="fig|889306.3.peg.2118"/>
<organism evidence="1 2">
    <name type="scientific">Jeotgalibacillus soli</name>
    <dbReference type="NCBI Taxonomy" id="889306"/>
    <lineage>
        <taxon>Bacteria</taxon>
        <taxon>Bacillati</taxon>
        <taxon>Bacillota</taxon>
        <taxon>Bacilli</taxon>
        <taxon>Bacillales</taxon>
        <taxon>Caryophanaceae</taxon>
        <taxon>Jeotgalibacillus</taxon>
    </lineage>
</organism>
<accession>A0A0C2VP21</accession>
<proteinExistence type="predicted"/>
<reference evidence="1 2" key="1">
    <citation type="submission" date="2015-01" db="EMBL/GenBank/DDBJ databases">
        <title>Genome sequencing of Jeotgalibacillus soli.</title>
        <authorList>
            <person name="Goh K.M."/>
            <person name="Chan K.-G."/>
            <person name="Yaakop A.S."/>
            <person name="Ee R."/>
            <person name="Gan H.M."/>
            <person name="Chan C.S."/>
        </authorList>
    </citation>
    <scope>NUCLEOTIDE SEQUENCE [LARGE SCALE GENOMIC DNA]</scope>
    <source>
        <strain evidence="1 2">P9</strain>
    </source>
</reference>
<name>A0A0C2VP21_9BACL</name>
<comment type="caution">
    <text evidence="1">The sequence shown here is derived from an EMBL/GenBank/DDBJ whole genome shotgun (WGS) entry which is preliminary data.</text>
</comment>
<keyword evidence="2" id="KW-1185">Reference proteome</keyword>
<gene>
    <name evidence="1" type="ORF">KP78_21020</name>
</gene>
<sequence>MDKNEKLLKSIDKTLTEILRELKKGNRPTPQVESEKG</sequence>
<evidence type="ECO:0000313" key="2">
    <source>
        <dbReference type="Proteomes" id="UP000031938"/>
    </source>
</evidence>
<dbReference type="EMBL" id="JXRP01000017">
    <property type="protein sequence ID" value="KIL45753.1"/>
    <property type="molecule type" value="Genomic_DNA"/>
</dbReference>
<dbReference type="AlphaFoldDB" id="A0A0C2VP21"/>
<evidence type="ECO:0000313" key="1">
    <source>
        <dbReference type="EMBL" id="KIL45753.1"/>
    </source>
</evidence>
<dbReference type="STRING" id="889306.KP78_21020"/>
<protein>
    <submittedName>
        <fullName evidence="1">Uncharacterized protein</fullName>
    </submittedName>
</protein>
<dbReference type="Proteomes" id="UP000031938">
    <property type="component" value="Unassembled WGS sequence"/>
</dbReference>